<feature type="compositionally biased region" description="Polar residues" evidence="1">
    <location>
        <begin position="39"/>
        <end position="59"/>
    </location>
</feature>
<protein>
    <submittedName>
        <fullName evidence="2">Uncharacterized protein</fullName>
    </submittedName>
</protein>
<feature type="region of interest" description="Disordered" evidence="1">
    <location>
        <begin position="1"/>
        <end position="59"/>
    </location>
</feature>
<proteinExistence type="predicted"/>
<feature type="compositionally biased region" description="Basic residues" evidence="1">
    <location>
        <begin position="600"/>
        <end position="618"/>
    </location>
</feature>
<dbReference type="EMBL" id="MG777474">
    <property type="protein sequence ID" value="AUW30811.1"/>
    <property type="molecule type" value="Genomic_DNA"/>
</dbReference>
<feature type="compositionally biased region" description="Low complexity" evidence="1">
    <location>
        <begin position="571"/>
        <end position="582"/>
    </location>
</feature>
<name>A0A2K9YD85_CLAUC</name>
<organism evidence="2">
    <name type="scientific">Cladonia uncialis subsp. uncialis</name>
    <dbReference type="NCBI Taxonomy" id="180999"/>
    <lineage>
        <taxon>Eukaryota</taxon>
        <taxon>Fungi</taxon>
        <taxon>Dikarya</taxon>
        <taxon>Ascomycota</taxon>
        <taxon>Pezizomycotina</taxon>
        <taxon>Lecanoromycetes</taxon>
        <taxon>OSLEUM clade</taxon>
        <taxon>Lecanoromycetidae</taxon>
        <taxon>Lecanorales</taxon>
        <taxon>Lecanorineae</taxon>
        <taxon>Cladoniaceae</taxon>
        <taxon>Cladonia</taxon>
    </lineage>
</organism>
<sequence length="739" mass="82283">MSRRSVFDPCLDSEMRDDDLGDFNLETPLRALPPRIGENWSSQDPSSFDGNSGRTSVPSQNTLCLQNVTRTGSSAEYTRSYTSAPPSSPNLNHHLLPSSRHKTIDGGAVQTMFVLEQPEKANRKKDKLTRSCMACFAKKQPCHVNDDPNRCRHCIGEDRYCRGAIYTPKYIDLDLLNATAADFSIKHGQAGEPSLPTRASLKVESNHNTATILGERSFDVELQELRRVPSPSRECPMLDGMLDQVFLASAPYSLQNVSTFPELATYEHTIFALVGLLCHISRKASIIYDQIFNEIRAHCNAIRDPRRTPQIMFVLTRYLGSMYKAVRYFEESLSQWNGSLFWPRSFLLDPHQTLNGIKHLGMGLSAKGFVEGQLADALELGAIHITLHSVSCPTTVRYPINYGAENVCVLQALSYKSLQYRAREEPKFSTYDVAPTRSVRIFDVDSQSTEFELSTESNGRAIGDFDQQGISSASTVVEDQGASDFKNLPKDLYDTLDVSWGYSDMTAPLHDAHVGNGLNFATAQPPRVSMIGTVQDGLQDPAATYITPLQESWDLSNSTVPSPEYFASNGNLNENDMSSNNNPVGGATGLSQNADMSRGRPIKRQRLKSLASSKKKRLATNGHARNERSDILEKAPAAMNTTRNDQASTTMPTVPILSHSKSLHKEVSLQIIRTDRSAEWDRRRSRTTDLNDAIVVKDVNISNSDRRPLSWPRRNALRRSLDLSVEVLRSKLKNCQIAD</sequence>
<feature type="region of interest" description="Disordered" evidence="1">
    <location>
        <begin position="571"/>
        <end position="650"/>
    </location>
</feature>
<reference evidence="2" key="1">
    <citation type="submission" date="2017-12" db="EMBL/GenBank/DDBJ databases">
        <title>Genome Sequencing Reveals a Rich Biosynthetic Potential.</title>
        <authorList>
            <person name="Bertrand R.L."/>
            <person name="Abdel-Hameed M.E."/>
            <person name="Sorensen J.L."/>
        </authorList>
    </citation>
    <scope>NUCLEOTIDE SEQUENCE</scope>
</reference>
<evidence type="ECO:0000256" key="1">
    <source>
        <dbReference type="SAM" id="MobiDB-lite"/>
    </source>
</evidence>
<dbReference type="AlphaFoldDB" id="A0A2K9YD85"/>
<feature type="compositionally biased region" description="Polar residues" evidence="1">
    <location>
        <begin position="639"/>
        <end position="650"/>
    </location>
</feature>
<evidence type="ECO:0000313" key="2">
    <source>
        <dbReference type="EMBL" id="AUW30811.1"/>
    </source>
</evidence>
<accession>A0A2K9YD85</accession>
<feature type="compositionally biased region" description="Basic and acidic residues" evidence="1">
    <location>
        <begin position="624"/>
        <end position="633"/>
    </location>
</feature>